<name>A0RWR9_CENSY</name>
<feature type="region of interest" description="Disordered" evidence="1">
    <location>
        <begin position="1"/>
        <end position="24"/>
    </location>
</feature>
<dbReference type="SUPFAM" id="SSF57997">
    <property type="entry name" value="Tropomyosin"/>
    <property type="match status" value="1"/>
</dbReference>
<dbReference type="EMBL" id="DP000238">
    <property type="protein sequence ID" value="ABK77786.1"/>
    <property type="molecule type" value="Genomic_DNA"/>
</dbReference>
<keyword evidence="3" id="KW-1185">Reference proteome</keyword>
<dbReference type="STRING" id="414004.CENSYa_1159"/>
<feature type="region of interest" description="Disordered" evidence="1">
    <location>
        <begin position="158"/>
        <end position="189"/>
    </location>
</feature>
<proteinExistence type="predicted"/>
<dbReference type="KEGG" id="csy:CENSYa_1159"/>
<evidence type="ECO:0000313" key="2">
    <source>
        <dbReference type="EMBL" id="ABK77786.1"/>
    </source>
</evidence>
<feature type="compositionally biased region" description="Basic and acidic residues" evidence="1">
    <location>
        <begin position="166"/>
        <end position="189"/>
    </location>
</feature>
<organism evidence="2 3">
    <name type="scientific">Cenarchaeum symbiosum (strain A)</name>
    <dbReference type="NCBI Taxonomy" id="414004"/>
    <lineage>
        <taxon>Archaea</taxon>
        <taxon>Nitrososphaerota</taxon>
        <taxon>Candidatus Cenarchaeales</taxon>
        <taxon>Candidatus Cenarchaeaceae</taxon>
        <taxon>Candidatus Cenarchaeum</taxon>
    </lineage>
</organism>
<dbReference type="HOGENOM" id="CLU_1056027_0_0_2"/>
<evidence type="ECO:0000313" key="3">
    <source>
        <dbReference type="Proteomes" id="UP000000758"/>
    </source>
</evidence>
<dbReference type="Proteomes" id="UP000000758">
    <property type="component" value="Chromosome"/>
</dbReference>
<feature type="compositionally biased region" description="Basic and acidic residues" evidence="1">
    <location>
        <begin position="1"/>
        <end position="10"/>
    </location>
</feature>
<sequence length="263" mass="29008">MGLFRKKEPAESEPGPAEPGPEIEMEKARADLAGVERDVVKKYSELTALSEKLDRVKTEYDTTVGSLMSERKALAEAKKEAALLEEARGGLAEGVEQKRAQLDQAEIDLGDRKGRIEELDRAHAALAGIKEEADRGRAELHDINRRILESQSALDRARASQAEAEAELHNSGEGLKSARDEVKKLSQERDTMRAEIDLAKKEMKVVRGQMESASEGGAKQHVVEAASAMVSSLTQRLATAERELGVIKKVLERERRERGQDSE</sequence>
<gene>
    <name evidence="2" type="ordered locus">CENSYa_1159</name>
</gene>
<evidence type="ECO:0000256" key="1">
    <source>
        <dbReference type="SAM" id="MobiDB-lite"/>
    </source>
</evidence>
<dbReference type="AlphaFoldDB" id="A0RWR9"/>
<protein>
    <submittedName>
        <fullName evidence="2">ATPase involved in DNA repair</fullName>
    </submittedName>
</protein>
<accession>A0RWR9</accession>
<dbReference type="EnsemblBacteria" id="ABK77786">
    <property type="protein sequence ID" value="ABK77786"/>
    <property type="gene ID" value="CENSYa_1159"/>
</dbReference>
<reference evidence="2 3" key="1">
    <citation type="journal article" date="2006" name="Proc. Natl. Acad. Sci. U.S.A.">
        <title>Genomic analysis of the uncultivated marine crenarchaeote Cenarchaeum symbiosum.</title>
        <authorList>
            <person name="Hallam S.J."/>
            <person name="Konstantinidis K.T."/>
            <person name="Putnam N."/>
            <person name="Schleper C."/>
            <person name="Watanabe Y."/>
            <person name="Sugahara J."/>
            <person name="Preston C."/>
            <person name="de la Torre J."/>
            <person name="Richardson P.M."/>
            <person name="DeLong E.F."/>
        </authorList>
    </citation>
    <scope>NUCLEOTIDE SEQUENCE [LARGE SCALE GENOMIC DNA]</scope>
    <source>
        <strain evidence="3">A</strain>
    </source>
</reference>